<evidence type="ECO:0000313" key="1">
    <source>
        <dbReference type="EMBL" id="CBK43515.1"/>
    </source>
</evidence>
<dbReference type="Gene3D" id="3.30.2310.20">
    <property type="entry name" value="RelE-like"/>
    <property type="match status" value="1"/>
</dbReference>
<dbReference type="KEGG" id="nde:NIDE3841"/>
<protein>
    <submittedName>
        <fullName evidence="1">Toxin of plasmid maintenance system</fullName>
    </submittedName>
</protein>
<accession>D8PJE1</accession>
<dbReference type="EMBL" id="FP929003">
    <property type="protein sequence ID" value="CBK43515.1"/>
    <property type="molecule type" value="Genomic_DNA"/>
</dbReference>
<gene>
    <name evidence="1" type="primary">higB</name>
    <name evidence="1" type="ORF">NIDE3841</name>
</gene>
<proteinExistence type="predicted"/>
<evidence type="ECO:0000313" key="2">
    <source>
        <dbReference type="Proteomes" id="UP000001660"/>
    </source>
</evidence>
<dbReference type="Proteomes" id="UP000001660">
    <property type="component" value="Chromosome"/>
</dbReference>
<dbReference type="eggNOG" id="COG3549">
    <property type="taxonomic scope" value="Bacteria"/>
</dbReference>
<dbReference type="PANTHER" id="PTHR40266:SF2">
    <property type="entry name" value="TOXIN HIGB-1"/>
    <property type="match status" value="1"/>
</dbReference>
<dbReference type="InterPro" id="IPR007711">
    <property type="entry name" value="HigB-1"/>
</dbReference>
<keyword evidence="2" id="KW-1185">Reference proteome</keyword>
<dbReference type="PANTHER" id="PTHR40266">
    <property type="entry name" value="TOXIN HIGB-1"/>
    <property type="match status" value="1"/>
</dbReference>
<organism evidence="1 2">
    <name type="scientific">Nitrospira defluvii</name>
    <dbReference type="NCBI Taxonomy" id="330214"/>
    <lineage>
        <taxon>Bacteria</taxon>
        <taxon>Pseudomonadati</taxon>
        <taxon>Nitrospirota</taxon>
        <taxon>Nitrospiria</taxon>
        <taxon>Nitrospirales</taxon>
        <taxon>Nitrospiraceae</taxon>
        <taxon>Nitrospira</taxon>
    </lineage>
</organism>
<dbReference type="AlphaFoldDB" id="D8PJE1"/>
<sequence length="93" mass="10726">MIKTFADRRTQELYATGNAKRFPTDVAKRAARKLEYVDLATRLDDLKVPPGNRLHALEGDRKGQHSISINDQWRICFRFVAGDAYDVEVCDYH</sequence>
<dbReference type="Pfam" id="PF05015">
    <property type="entry name" value="HigB-like_toxin"/>
    <property type="match status" value="1"/>
</dbReference>
<dbReference type="OrthoDB" id="9801102at2"/>
<dbReference type="STRING" id="330214.NIDE3841"/>
<dbReference type="HOGENOM" id="CLU_155111_1_1_0"/>
<dbReference type="InterPro" id="IPR035093">
    <property type="entry name" value="RelE/ParE_toxin_dom_sf"/>
</dbReference>
<name>D8PJE1_9BACT</name>
<reference evidence="1 2" key="1">
    <citation type="journal article" date="2010" name="Proc. Natl. Acad. Sci. U.S.A.">
        <title>A Nitrospira metagenome illuminates the physiology and evolution of globally important nitrite-oxidizing bacteria.</title>
        <authorList>
            <person name="Lucker S."/>
            <person name="Wagner M."/>
            <person name="Maixner F."/>
            <person name="Pelletier E."/>
            <person name="Koch H."/>
            <person name="Vacherie B."/>
            <person name="Rattei T."/>
            <person name="Sinninghe Damste J."/>
            <person name="Spieck E."/>
            <person name="Le Paslier D."/>
            <person name="Daims H."/>
        </authorList>
    </citation>
    <scope>NUCLEOTIDE SEQUENCE [LARGE SCALE GENOMIC DNA]</scope>
</reference>
<dbReference type="SUPFAM" id="SSF143011">
    <property type="entry name" value="RelE-like"/>
    <property type="match status" value="1"/>
</dbReference>